<evidence type="ECO:0008006" key="3">
    <source>
        <dbReference type="Google" id="ProtNLM"/>
    </source>
</evidence>
<reference evidence="1" key="1">
    <citation type="submission" date="2022-07" db="EMBL/GenBank/DDBJ databases">
        <authorList>
            <person name="Criscuolo A."/>
        </authorList>
    </citation>
    <scope>NUCLEOTIDE SEQUENCE</scope>
    <source>
        <strain evidence="1">CIP111854</strain>
    </source>
</reference>
<dbReference type="RefSeq" id="WP_261625855.1">
    <property type="nucleotide sequence ID" value="NZ_CAMAPC010000002.1"/>
</dbReference>
<organism evidence="1 2">
    <name type="scientific">Pseudoalteromonas holothuriae</name>
    <dbReference type="NCBI Taxonomy" id="2963714"/>
    <lineage>
        <taxon>Bacteria</taxon>
        <taxon>Pseudomonadati</taxon>
        <taxon>Pseudomonadota</taxon>
        <taxon>Gammaproteobacteria</taxon>
        <taxon>Alteromonadales</taxon>
        <taxon>Pseudoalteromonadaceae</taxon>
        <taxon>Pseudoalteromonas</taxon>
    </lineage>
</organism>
<proteinExistence type="predicted"/>
<dbReference type="NCBIfam" id="TIGR04141">
    <property type="entry name" value="TIGR04141 family sporadically distributed protein"/>
    <property type="match status" value="1"/>
</dbReference>
<protein>
    <recommendedName>
        <fullName evidence="3">Sporadically distributed protein, TIGR04141 family</fullName>
    </recommendedName>
</protein>
<comment type="caution">
    <text evidence="1">The sequence shown here is derived from an EMBL/GenBank/DDBJ whole genome shotgun (WGS) entry which is preliminary data.</text>
</comment>
<dbReference type="Proteomes" id="UP001152467">
    <property type="component" value="Unassembled WGS sequence"/>
</dbReference>
<sequence length="555" mass="64155">MKRNVVAFLGKENLSIDELLDNTKAHRKYYLDPSEQSNNVLCLADHKSPAEWSALFSSFKVDEKEFQQRTVKGVYFFKVEDRYVIYTFGYGRCLVNKSSIERGFGLRVSMNLGDPEQLKSIDKATLERVARNTRSQVLKKSSIQDFHFEFDHEILKSLTAIVDNGNDCLEMVSGNDSVSLYTEIEFEKFACISERIMDAYLSESYKERYPWAEFIGIESDPTVIEKLEAKLLQRLNEILDSKESDPWDVWLAPPEIIDYANFAGFVYPAEKKKGHSSGSHPEMNLRQFLLEANFQKKKGITINALKSKYIFLVNGAYQILDKYRAYDALNGEFSLNEVKYVLNDGRWYHVKTSFAQEVESYFDKLPQWEGLECKPYHDLRECCYLRRIADDEEIALLDQHWVRNKEVRQNYEFCDLMTKDNRLIHVKHYGGSNVISHLLAQASNGVEMLLNSPEIVPQVQEHLQNTTINFNFDSTRPRQQTIVLAIIQARKGKLHLPFFSKVNLRHHARNIQNKGFTVELAKIPVNQLKTAQVKDSGVKCKCQPRTAECTKELTG</sequence>
<dbReference type="Pfam" id="PF19614">
    <property type="entry name" value="DUF6119"/>
    <property type="match status" value="1"/>
</dbReference>
<accession>A0A9W4QT96</accession>
<gene>
    <name evidence="1" type="ORF">PSECIP111854_00911</name>
</gene>
<name>A0A9W4QT96_9GAMM</name>
<evidence type="ECO:0000313" key="1">
    <source>
        <dbReference type="EMBL" id="CAH9052155.1"/>
    </source>
</evidence>
<dbReference type="InterPro" id="IPR026487">
    <property type="entry name" value="CHP04141"/>
</dbReference>
<dbReference type="EMBL" id="CAMAPC010000002">
    <property type="protein sequence ID" value="CAH9052155.1"/>
    <property type="molecule type" value="Genomic_DNA"/>
</dbReference>
<dbReference type="AlphaFoldDB" id="A0A9W4QT96"/>
<evidence type="ECO:0000313" key="2">
    <source>
        <dbReference type="Proteomes" id="UP001152467"/>
    </source>
</evidence>
<keyword evidence="2" id="KW-1185">Reference proteome</keyword>